<dbReference type="Proteomes" id="UP000663889">
    <property type="component" value="Unassembled WGS sequence"/>
</dbReference>
<dbReference type="PROSITE" id="PS51390">
    <property type="entry name" value="WAP"/>
    <property type="match status" value="1"/>
</dbReference>
<feature type="region of interest" description="Disordered" evidence="1">
    <location>
        <begin position="726"/>
        <end position="834"/>
    </location>
</feature>
<dbReference type="CDD" id="cd00199">
    <property type="entry name" value="WAP"/>
    <property type="match status" value="1"/>
</dbReference>
<dbReference type="InterPro" id="IPR001849">
    <property type="entry name" value="PH_domain"/>
</dbReference>
<dbReference type="GO" id="GO:0030414">
    <property type="term" value="F:peptidase inhibitor activity"/>
    <property type="evidence" value="ECO:0007669"/>
    <property type="project" value="InterPro"/>
</dbReference>
<feature type="compositionally biased region" description="Polar residues" evidence="1">
    <location>
        <begin position="733"/>
        <end position="766"/>
    </location>
</feature>
<dbReference type="Pfam" id="PF00095">
    <property type="entry name" value="WAP"/>
    <property type="match status" value="1"/>
</dbReference>
<feature type="compositionally biased region" description="Low complexity" evidence="1">
    <location>
        <begin position="353"/>
        <end position="364"/>
    </location>
</feature>
<feature type="domain" description="WAP" evidence="4">
    <location>
        <begin position="1142"/>
        <end position="1195"/>
    </location>
</feature>
<dbReference type="AlphaFoldDB" id="A0A813TJQ7"/>
<feature type="compositionally biased region" description="Low complexity" evidence="1">
    <location>
        <begin position="817"/>
        <end position="834"/>
    </location>
</feature>
<evidence type="ECO:0008006" key="7">
    <source>
        <dbReference type="Google" id="ProtNLM"/>
    </source>
</evidence>
<keyword evidence="2" id="KW-1133">Transmembrane helix</keyword>
<dbReference type="Gene3D" id="4.10.75.10">
    <property type="entry name" value="Elafin-like"/>
    <property type="match status" value="1"/>
</dbReference>
<proteinExistence type="predicted"/>
<feature type="domain" description="PH" evidence="3">
    <location>
        <begin position="11"/>
        <end position="115"/>
    </location>
</feature>
<organism evidence="5 6">
    <name type="scientific">Rotaria sordida</name>
    <dbReference type="NCBI Taxonomy" id="392033"/>
    <lineage>
        <taxon>Eukaryota</taxon>
        <taxon>Metazoa</taxon>
        <taxon>Spiralia</taxon>
        <taxon>Gnathifera</taxon>
        <taxon>Rotifera</taxon>
        <taxon>Eurotatoria</taxon>
        <taxon>Bdelloidea</taxon>
        <taxon>Philodinida</taxon>
        <taxon>Philodinidae</taxon>
        <taxon>Rotaria</taxon>
    </lineage>
</organism>
<dbReference type="Gene3D" id="2.30.29.30">
    <property type="entry name" value="Pleckstrin-homology domain (PH domain)/Phosphotyrosine-binding domain (PTB)"/>
    <property type="match status" value="1"/>
</dbReference>
<sequence length="1195" mass="138709">MYHWQLNEINLVERSGSLHIYYANKTFKHWKKRWLHLQDQQLTIYQDSHYKRLENIINIKNYRVSITTPIDSISHKRYTFKIYDPNSINEKPIFFSADNKQLMTQWINALRLSASIANDLLVEPNFATDLHPIDTDNESNYNGSININNSRSLYKSYKPLMPIATTTTLNDQNRFLNSHEEEEDIEDTRWYRPHSSSPSYPLNVSNGVIHQPSSTTMGSWGFDVNRSTNGQISSSFTSNNNDHRTITRTPRRLDEPIEDFNEHLVNKSSPPLQRFKLRTPTLTRHRNGNEFTVVDRLVLGPSRIVQSDYYPSDESPGQQYMPPTTRSRQSSTRSILRRRSKSIGDFTAPTINTSSSPSLPPHHLTPSYHQYQYHERPRTSPNNHHRVYTEHELMAWQNRMLERDHRIGNSLITRPPSSNTGWVQSPRMNSKRGGFNTSQSPNRQMPVSIRPISAMSNMSGSQRFEHDHYEPIMKLSKVIKRYIELLYHLQTFYERITDQLYGGNILLRNNSSSQQSVFIHHCRKIAEQLQRSKPIWDRKIVNLQHLLKDISSYERSIVKSETTFLQRRPTLINLIQTLNSRKDLSDTQLSILNDIDRILHEDKLAVQLQDELSTLLQHQSLLHDFTSLLQWNRQIYSSNEQNRVENVLPLLREQITTTDGYVSHVSQQLTELVTNLRSLEKYILSYMNTIPLVDDGIVISSNRNNWRPYNETDIDTMKTRNQFERTKDEYQRSSRYQSRPLSMHTPTNQQYHRSTSPNYRNHNYVNENPEWHRRSPSPIKTRSISMTRYTDSSEPVRGPSTDNFDRDELRTSTKWSSNRNHNHLNTNNSNNNTTTTTRIATVKSVRRENGVIPNSILKPYPHTRTTIVTKKDFDIDTIDKEIFKPDKVDIPDRLIDFDNDDQMLTANERLAKMKKKEEVRKMLSKQSMPDINEHDFNDGDVHSSYNQRRLEKEREKALNLQSALAEEAKEKSRQVAEDQRKNTQQENPAIGLKVSDLDRTNTSSIILPCKIADKYSKNAEFMHIGAIQKGLIKEYFDSKTCLDLTNMNFSSLRSTNTDELPTMTFIKARIMSSYSYVVLLLLVIISIVNAGEKVCPGYGFIRPPEKCESTCSREKDECPLGKKCCFRIEQPCGFQCIVPKDNEPKPGKCPTSESEQQSPYWGLCDGHFCDVDNDCKGAEKCCHNPCGSPICIAPK</sequence>
<accession>A0A813TJQ7</accession>
<gene>
    <name evidence="5" type="ORF">SEV965_LOCUS1251</name>
</gene>
<feature type="region of interest" description="Disordered" evidence="1">
    <location>
        <begin position="409"/>
        <end position="445"/>
    </location>
</feature>
<evidence type="ECO:0000256" key="2">
    <source>
        <dbReference type="SAM" id="Phobius"/>
    </source>
</evidence>
<feature type="compositionally biased region" description="Polar residues" evidence="1">
    <location>
        <begin position="435"/>
        <end position="445"/>
    </location>
</feature>
<feature type="region of interest" description="Disordered" evidence="1">
    <location>
        <begin position="920"/>
        <end position="953"/>
    </location>
</feature>
<feature type="compositionally biased region" description="Low complexity" evidence="1">
    <location>
        <begin position="324"/>
        <end position="334"/>
    </location>
</feature>
<reference evidence="5" key="1">
    <citation type="submission" date="2021-02" db="EMBL/GenBank/DDBJ databases">
        <authorList>
            <person name="Nowell W R."/>
        </authorList>
    </citation>
    <scope>NUCLEOTIDE SEQUENCE</scope>
</reference>
<protein>
    <recommendedName>
        <fullName evidence="7">PH domain-containing protein</fullName>
    </recommendedName>
</protein>
<name>A0A813TJQ7_9BILA</name>
<dbReference type="Pfam" id="PF00169">
    <property type="entry name" value="PH"/>
    <property type="match status" value="1"/>
</dbReference>
<feature type="compositionally biased region" description="Polar residues" evidence="1">
    <location>
        <begin position="778"/>
        <end position="793"/>
    </location>
</feature>
<evidence type="ECO:0000259" key="3">
    <source>
        <dbReference type="PROSITE" id="PS50003"/>
    </source>
</evidence>
<feature type="region of interest" description="Disordered" evidence="1">
    <location>
        <begin position="965"/>
        <end position="991"/>
    </location>
</feature>
<evidence type="ECO:0000313" key="5">
    <source>
        <dbReference type="EMBL" id="CAF0813603.1"/>
    </source>
</evidence>
<dbReference type="SUPFAM" id="SSF50729">
    <property type="entry name" value="PH domain-like"/>
    <property type="match status" value="1"/>
</dbReference>
<feature type="compositionally biased region" description="Basic and acidic residues" evidence="1">
    <location>
        <begin position="931"/>
        <end position="941"/>
    </location>
</feature>
<comment type="caution">
    <text evidence="5">The sequence shown here is derived from an EMBL/GenBank/DDBJ whole genome shotgun (WGS) entry which is preliminary data.</text>
</comment>
<feature type="region of interest" description="Disordered" evidence="1">
    <location>
        <begin position="308"/>
        <end position="364"/>
    </location>
</feature>
<keyword evidence="2" id="KW-0472">Membrane</keyword>
<dbReference type="PROSITE" id="PS50003">
    <property type="entry name" value="PH_DOMAIN"/>
    <property type="match status" value="1"/>
</dbReference>
<dbReference type="SMART" id="SM00217">
    <property type="entry name" value="WAP"/>
    <property type="match status" value="1"/>
</dbReference>
<feature type="compositionally biased region" description="Basic and acidic residues" evidence="1">
    <location>
        <begin position="966"/>
        <end position="983"/>
    </location>
</feature>
<dbReference type="SMART" id="SM00233">
    <property type="entry name" value="PH"/>
    <property type="match status" value="1"/>
</dbReference>
<dbReference type="InterPro" id="IPR011993">
    <property type="entry name" value="PH-like_dom_sf"/>
</dbReference>
<dbReference type="InterPro" id="IPR036645">
    <property type="entry name" value="Elafin-like_sf"/>
</dbReference>
<dbReference type="PANTHER" id="PTHR12752">
    <property type="entry name" value="PHOSPHOINOSITOL 3-PHOSPHATE-BINDING PROTEIN"/>
    <property type="match status" value="1"/>
</dbReference>
<dbReference type="PANTHER" id="PTHR12752:SF9">
    <property type="entry name" value="KRAMER, ISOFORM I"/>
    <property type="match status" value="1"/>
</dbReference>
<keyword evidence="2" id="KW-0812">Transmembrane</keyword>
<evidence type="ECO:0000313" key="6">
    <source>
        <dbReference type="Proteomes" id="UP000663889"/>
    </source>
</evidence>
<feature type="compositionally biased region" description="Polar residues" evidence="1">
    <location>
        <begin position="410"/>
        <end position="428"/>
    </location>
</feature>
<evidence type="ECO:0000259" key="4">
    <source>
        <dbReference type="PROSITE" id="PS51390"/>
    </source>
</evidence>
<feature type="transmembrane region" description="Helical" evidence="2">
    <location>
        <begin position="1073"/>
        <end position="1091"/>
    </location>
</feature>
<evidence type="ECO:0000256" key="1">
    <source>
        <dbReference type="SAM" id="MobiDB-lite"/>
    </source>
</evidence>
<dbReference type="InterPro" id="IPR008197">
    <property type="entry name" value="WAP_dom"/>
</dbReference>
<dbReference type="EMBL" id="CAJNOU010000023">
    <property type="protein sequence ID" value="CAF0813603.1"/>
    <property type="molecule type" value="Genomic_DNA"/>
</dbReference>
<dbReference type="GO" id="GO:0005576">
    <property type="term" value="C:extracellular region"/>
    <property type="evidence" value="ECO:0007669"/>
    <property type="project" value="InterPro"/>
</dbReference>